<keyword evidence="2" id="KW-0597">Phosphoprotein</keyword>
<dbReference type="SUPFAM" id="SSF52172">
    <property type="entry name" value="CheY-like"/>
    <property type="match status" value="1"/>
</dbReference>
<proteinExistence type="predicted"/>
<evidence type="ECO:0000256" key="2">
    <source>
        <dbReference type="PROSITE-ProRule" id="PRU00169"/>
    </source>
</evidence>
<dbReference type="AlphaFoldDB" id="A0AA43GPH2"/>
<dbReference type="GO" id="GO:0016791">
    <property type="term" value="F:phosphatase activity"/>
    <property type="evidence" value="ECO:0007669"/>
    <property type="project" value="TreeGrafter"/>
</dbReference>
<comment type="caution">
    <text evidence="4">The sequence shown here is derived from an EMBL/GenBank/DDBJ whole genome shotgun (WGS) entry which is preliminary data.</text>
</comment>
<evidence type="ECO:0000313" key="4">
    <source>
        <dbReference type="EMBL" id="MDH6059364.1"/>
    </source>
</evidence>
<dbReference type="InterPro" id="IPR001789">
    <property type="entry name" value="Sig_transdc_resp-reg_receiver"/>
</dbReference>
<dbReference type="GO" id="GO:0000160">
    <property type="term" value="P:phosphorelay signal transduction system"/>
    <property type="evidence" value="ECO:0007669"/>
    <property type="project" value="InterPro"/>
</dbReference>
<dbReference type="Pfam" id="PF00072">
    <property type="entry name" value="Response_reg"/>
    <property type="match status" value="1"/>
</dbReference>
<sequence length="378" mass="42381">MFQILIIDDDISIQILLKRMLEKQGYKVVAANNGEEGVALAIAHRPALVICDWIMPGLNGLQVCKRMKTDPNLSTTFFIFLTSLDSIADRVKGLDAGADDFISKPIEQNELKARVRAGLRLHQLSQDLHTQKLLLETELAEAAEYMRSLLPLPTTEPLTINSRFIPSRQLGGDCFDYYWLDADCLAIYLLDTAGHGLKAALPSISVLNLLRSRALKGLNYYQPSDVLKALNQTFQINYQNDKYFTIWYGVYNRLTRRLIYASAGHPPAVLISGASAKKTDIQLLRTPGMPVGMFPEAKYVDACCHIDKFSSLYIFSDGAYEITKSDGKLWSLDSFIQILVSVQHTVDCQLDQVLNYLIALNSKDAFDDDLSILQVNFD</sequence>
<dbReference type="Gene3D" id="3.60.40.10">
    <property type="entry name" value="PPM-type phosphatase domain"/>
    <property type="match status" value="1"/>
</dbReference>
<name>A0AA43GPH2_9CYAN</name>
<feature type="modified residue" description="4-aspartylphosphate" evidence="2">
    <location>
        <position position="52"/>
    </location>
</feature>
<dbReference type="RefSeq" id="WP_280653380.1">
    <property type="nucleotide sequence ID" value="NZ_JANQDH010000018.1"/>
</dbReference>
<evidence type="ECO:0000259" key="3">
    <source>
        <dbReference type="PROSITE" id="PS50110"/>
    </source>
</evidence>
<keyword evidence="5" id="KW-1185">Reference proteome</keyword>
<dbReference type="PANTHER" id="PTHR43156:SF2">
    <property type="entry name" value="STAGE II SPORULATION PROTEIN E"/>
    <property type="match status" value="1"/>
</dbReference>
<dbReference type="Pfam" id="PF07228">
    <property type="entry name" value="SpoIIE"/>
    <property type="match status" value="1"/>
</dbReference>
<gene>
    <name evidence="4" type="ORF">NWP17_02735</name>
</gene>
<organism evidence="4 5">
    <name type="scientific">Chrysosporum bergii ANA360D</name>
    <dbReference type="NCBI Taxonomy" id="617107"/>
    <lineage>
        <taxon>Bacteria</taxon>
        <taxon>Bacillati</taxon>
        <taxon>Cyanobacteriota</taxon>
        <taxon>Cyanophyceae</taxon>
        <taxon>Nostocales</taxon>
        <taxon>Nodulariaceae</taxon>
        <taxon>Chrysosporum</taxon>
    </lineage>
</organism>
<dbReference type="PANTHER" id="PTHR43156">
    <property type="entry name" value="STAGE II SPORULATION PROTEIN E-RELATED"/>
    <property type="match status" value="1"/>
</dbReference>
<dbReference type="Gene3D" id="3.40.50.2300">
    <property type="match status" value="1"/>
</dbReference>
<dbReference type="InterPro" id="IPR036457">
    <property type="entry name" value="PPM-type-like_dom_sf"/>
</dbReference>
<reference evidence="4 5" key="1">
    <citation type="journal article" date="2023" name="J. Phycol.">
        <title>Chrysosporum ovalisporum is synonymous with the true-branching cyanobacterium Umezakia natans (Nostocales/Aphanizomenonaceae).</title>
        <authorList>
            <person name="McGregor G.B."/>
            <person name="Sendall B.C."/>
            <person name="Niiyama Y."/>
            <person name="Tuji A."/>
            <person name="Willis A."/>
        </authorList>
    </citation>
    <scope>NUCLEOTIDE SEQUENCE [LARGE SCALE GENOMIC DNA]</scope>
    <source>
        <strain evidence="4 5">ANA360D</strain>
    </source>
</reference>
<protein>
    <submittedName>
        <fullName evidence="4">SpoIIE family protein phosphatase</fullName>
    </submittedName>
</protein>
<dbReference type="PROSITE" id="PS50110">
    <property type="entry name" value="RESPONSE_REGULATORY"/>
    <property type="match status" value="1"/>
</dbReference>
<evidence type="ECO:0000256" key="1">
    <source>
        <dbReference type="ARBA" id="ARBA00022801"/>
    </source>
</evidence>
<keyword evidence="1" id="KW-0378">Hydrolase</keyword>
<feature type="domain" description="Response regulatory" evidence="3">
    <location>
        <begin position="3"/>
        <end position="119"/>
    </location>
</feature>
<evidence type="ECO:0000313" key="5">
    <source>
        <dbReference type="Proteomes" id="UP001159387"/>
    </source>
</evidence>
<dbReference type="InterPro" id="IPR052016">
    <property type="entry name" value="Bact_Sigma-Reg"/>
</dbReference>
<accession>A0AA43GPH2</accession>
<dbReference type="Proteomes" id="UP001159387">
    <property type="component" value="Unassembled WGS sequence"/>
</dbReference>
<dbReference type="InterPro" id="IPR001932">
    <property type="entry name" value="PPM-type_phosphatase-like_dom"/>
</dbReference>
<dbReference type="SMART" id="SM00331">
    <property type="entry name" value="PP2C_SIG"/>
    <property type="match status" value="1"/>
</dbReference>
<dbReference type="SMART" id="SM00448">
    <property type="entry name" value="REC"/>
    <property type="match status" value="1"/>
</dbReference>
<dbReference type="EMBL" id="JANQDH010000018">
    <property type="protein sequence ID" value="MDH6059364.1"/>
    <property type="molecule type" value="Genomic_DNA"/>
</dbReference>
<dbReference type="InterPro" id="IPR011006">
    <property type="entry name" value="CheY-like_superfamily"/>
</dbReference>